<dbReference type="SUPFAM" id="SSF52980">
    <property type="entry name" value="Restriction endonuclease-like"/>
    <property type="match status" value="1"/>
</dbReference>
<feature type="domain" description="DUF559" evidence="1">
    <location>
        <begin position="1"/>
        <end position="85"/>
    </location>
</feature>
<keyword evidence="3" id="KW-1185">Reference proteome</keyword>
<dbReference type="EMBL" id="FNYC01000004">
    <property type="protein sequence ID" value="SEJ04166.1"/>
    <property type="molecule type" value="Genomic_DNA"/>
</dbReference>
<dbReference type="AlphaFoldDB" id="A0A1H6VKH2"/>
<evidence type="ECO:0000313" key="3">
    <source>
        <dbReference type="Proteomes" id="UP000199420"/>
    </source>
</evidence>
<dbReference type="RefSeq" id="WP_245747247.1">
    <property type="nucleotide sequence ID" value="NZ_FNYC01000004.1"/>
</dbReference>
<organism evidence="2 3">
    <name type="scientific">Frateuria terrea</name>
    <dbReference type="NCBI Taxonomy" id="529704"/>
    <lineage>
        <taxon>Bacteria</taxon>
        <taxon>Pseudomonadati</taxon>
        <taxon>Pseudomonadota</taxon>
        <taxon>Gammaproteobacteria</taxon>
        <taxon>Lysobacterales</taxon>
        <taxon>Rhodanobacteraceae</taxon>
        <taxon>Frateuria</taxon>
    </lineage>
</organism>
<evidence type="ECO:0000313" key="2">
    <source>
        <dbReference type="EMBL" id="SEJ04166.1"/>
    </source>
</evidence>
<dbReference type="Pfam" id="PF04480">
    <property type="entry name" value="DUF559"/>
    <property type="match status" value="1"/>
</dbReference>
<dbReference type="GO" id="GO:0004519">
    <property type="term" value="F:endonuclease activity"/>
    <property type="evidence" value="ECO:0007669"/>
    <property type="project" value="UniProtKB-KW"/>
</dbReference>
<dbReference type="PANTHER" id="PTHR38590:SF1">
    <property type="entry name" value="BLL0828 PROTEIN"/>
    <property type="match status" value="1"/>
</dbReference>
<reference evidence="2 3" key="1">
    <citation type="submission" date="2016-10" db="EMBL/GenBank/DDBJ databases">
        <authorList>
            <person name="de Groot N.N."/>
        </authorList>
    </citation>
    <scope>NUCLEOTIDE SEQUENCE [LARGE SCALE GENOMIC DNA]</scope>
    <source>
        <strain evidence="2 3">DSM 26515</strain>
    </source>
</reference>
<proteinExistence type="predicted"/>
<keyword evidence="2" id="KW-0255">Endonuclease</keyword>
<evidence type="ECO:0000259" key="1">
    <source>
        <dbReference type="Pfam" id="PF04480"/>
    </source>
</evidence>
<dbReference type="InterPro" id="IPR011335">
    <property type="entry name" value="Restrct_endonuc-II-like"/>
</dbReference>
<dbReference type="STRING" id="529704.SAMN02927913_2930"/>
<dbReference type="Gene3D" id="3.40.960.10">
    <property type="entry name" value="VSR Endonuclease"/>
    <property type="match status" value="1"/>
</dbReference>
<dbReference type="PANTHER" id="PTHR38590">
    <property type="entry name" value="BLL0828 PROTEIN"/>
    <property type="match status" value="1"/>
</dbReference>
<keyword evidence="2" id="KW-0378">Hydrolase</keyword>
<sequence length="107" mass="12532">MWYRLRAGRLDGLKFLRQHPVSPYVADFYCQACKLVVELDGSQHDHQTDRQRTRVLEERSLKVLRFRDNEVLQQMDAVLEVILRTAPDRTLTPTPLPEGEGLKSKER</sequence>
<dbReference type="InterPro" id="IPR007569">
    <property type="entry name" value="DUF559"/>
</dbReference>
<dbReference type="InterPro" id="IPR047216">
    <property type="entry name" value="Endonuclease_DUF559_bact"/>
</dbReference>
<gene>
    <name evidence="2" type="ORF">SAMN04487997_2300</name>
</gene>
<keyword evidence="2" id="KW-0540">Nuclease</keyword>
<protein>
    <submittedName>
        <fullName evidence="2">Very-short-patch-repair endonuclease</fullName>
    </submittedName>
</protein>
<dbReference type="CDD" id="cd01038">
    <property type="entry name" value="Endonuclease_DUF559"/>
    <property type="match status" value="1"/>
</dbReference>
<dbReference type="Proteomes" id="UP000199420">
    <property type="component" value="Unassembled WGS sequence"/>
</dbReference>
<name>A0A1H6VKH2_9GAMM</name>
<accession>A0A1H6VKH2</accession>